<organism evidence="2">
    <name type="scientific">Anopheles marajoara</name>
    <dbReference type="NCBI Taxonomy" id="58244"/>
    <lineage>
        <taxon>Eukaryota</taxon>
        <taxon>Metazoa</taxon>
        <taxon>Ecdysozoa</taxon>
        <taxon>Arthropoda</taxon>
        <taxon>Hexapoda</taxon>
        <taxon>Insecta</taxon>
        <taxon>Pterygota</taxon>
        <taxon>Neoptera</taxon>
        <taxon>Endopterygota</taxon>
        <taxon>Diptera</taxon>
        <taxon>Nematocera</taxon>
        <taxon>Culicoidea</taxon>
        <taxon>Culicidae</taxon>
        <taxon>Anophelinae</taxon>
        <taxon>Anopheles</taxon>
    </lineage>
</organism>
<evidence type="ECO:0000256" key="1">
    <source>
        <dbReference type="SAM" id="SignalP"/>
    </source>
</evidence>
<dbReference type="EMBL" id="GGFJ01014536">
    <property type="protein sequence ID" value="MBW63677.1"/>
    <property type="molecule type" value="Transcribed_RNA"/>
</dbReference>
<name>A0A2M4CEB1_9DIPT</name>
<protein>
    <submittedName>
        <fullName evidence="2">Putative secreted protein</fullName>
    </submittedName>
</protein>
<accession>A0A2M4CEB1</accession>
<sequence>MLLPLSRIWSSFVILLPSGVFSYSVTSSSSMLTKSSNPSSVPTISLSFFMMMCIREPIHLSTSSRGRSVD</sequence>
<reference evidence="2" key="1">
    <citation type="submission" date="2018-01" db="EMBL/GenBank/DDBJ databases">
        <title>An insight into the sialome of Amazonian anophelines.</title>
        <authorList>
            <person name="Ribeiro J.M."/>
            <person name="Scarpassa V."/>
            <person name="Calvo E."/>
        </authorList>
    </citation>
    <scope>NUCLEOTIDE SEQUENCE</scope>
    <source>
        <tissue evidence="2">Salivary glands</tissue>
    </source>
</reference>
<feature type="chain" id="PRO_5014805117" evidence="1">
    <location>
        <begin position="23"/>
        <end position="70"/>
    </location>
</feature>
<evidence type="ECO:0000313" key="2">
    <source>
        <dbReference type="EMBL" id="MBW63677.1"/>
    </source>
</evidence>
<keyword evidence="1" id="KW-0732">Signal</keyword>
<feature type="signal peptide" evidence="1">
    <location>
        <begin position="1"/>
        <end position="22"/>
    </location>
</feature>
<proteinExistence type="predicted"/>
<dbReference type="AlphaFoldDB" id="A0A2M4CEB1"/>